<gene>
    <name evidence="1" type="ORF">TVD_08315</name>
</gene>
<reference evidence="1 2" key="1">
    <citation type="submission" date="2015-04" db="EMBL/GenBank/DDBJ databases">
        <title>Complete Sequence for the Genome of the Thioalkalivibrio versutus D301.</title>
        <authorList>
            <person name="Mu T."/>
            <person name="Zhou J."/>
            <person name="Xu X."/>
        </authorList>
    </citation>
    <scope>NUCLEOTIDE SEQUENCE [LARGE SCALE GENOMIC DNA]</scope>
    <source>
        <strain evidence="1 2">D301</strain>
    </source>
</reference>
<dbReference type="Proteomes" id="UP000064201">
    <property type="component" value="Chromosome"/>
</dbReference>
<accession>A0A0G3G2B3</accession>
<sequence>MQWHEAEWILGSLEASTAVGIDYDGRVIHAIAVMTPSGYEWYRYSKEPRIEDMRRCLWRAATRWSRPDVPRDTIDRAMWLAEYELGRGIHAMPLAYGFVALHRRLLFADSPAEV</sequence>
<keyword evidence="2" id="KW-1185">Reference proteome</keyword>
<organism evidence="1 2">
    <name type="scientific">Thioalkalivibrio versutus</name>
    <dbReference type="NCBI Taxonomy" id="106634"/>
    <lineage>
        <taxon>Bacteria</taxon>
        <taxon>Pseudomonadati</taxon>
        <taxon>Pseudomonadota</taxon>
        <taxon>Gammaproteobacteria</taxon>
        <taxon>Chromatiales</taxon>
        <taxon>Ectothiorhodospiraceae</taxon>
        <taxon>Thioalkalivibrio</taxon>
    </lineage>
</organism>
<dbReference type="PATRIC" id="fig|106634.4.peg.1701"/>
<evidence type="ECO:0000313" key="1">
    <source>
        <dbReference type="EMBL" id="AKJ95363.1"/>
    </source>
</evidence>
<dbReference type="KEGG" id="tvr:TVD_08315"/>
<evidence type="ECO:0000313" key="2">
    <source>
        <dbReference type="Proteomes" id="UP000064201"/>
    </source>
</evidence>
<dbReference type="EMBL" id="CP011367">
    <property type="protein sequence ID" value="AKJ95363.1"/>
    <property type="molecule type" value="Genomic_DNA"/>
</dbReference>
<protein>
    <submittedName>
        <fullName evidence="1">Uncharacterized protein</fullName>
    </submittedName>
</protein>
<proteinExistence type="predicted"/>
<dbReference type="AlphaFoldDB" id="A0A0G3G2B3"/>
<name>A0A0G3G2B3_9GAMM</name>